<comment type="caution">
    <text evidence="2">The sequence shown here is derived from an EMBL/GenBank/DDBJ whole genome shotgun (WGS) entry which is preliminary data.</text>
</comment>
<keyword evidence="3" id="KW-1185">Reference proteome</keyword>
<evidence type="ECO:0000313" key="3">
    <source>
        <dbReference type="Proteomes" id="UP000593564"/>
    </source>
</evidence>
<dbReference type="Proteomes" id="UP000593564">
    <property type="component" value="Unassembled WGS sequence"/>
</dbReference>
<gene>
    <name evidence="2" type="ORF">HYC85_027091</name>
</gene>
<accession>A0A7J7G5F1</accession>
<protein>
    <submittedName>
        <fullName evidence="2">Uncharacterized protein</fullName>
    </submittedName>
</protein>
<dbReference type="AlphaFoldDB" id="A0A7J7G5F1"/>
<evidence type="ECO:0000313" key="2">
    <source>
        <dbReference type="EMBL" id="KAF5935962.1"/>
    </source>
</evidence>
<dbReference type="EMBL" id="JACBKZ010000013">
    <property type="protein sequence ID" value="KAF5935962.1"/>
    <property type="molecule type" value="Genomic_DNA"/>
</dbReference>
<sequence length="116" mass="12649">MTGTGMALNPCVRGCDSGYRNGRTENPPRKGGIKSPREKGGNVTDVGPIQKLSHVRSVCIWGQINLERPCCPRSCGTHLKEGPTMVSQFCNLVPFLNRAVSLSLCPCTDQLRHPRT</sequence>
<reference evidence="3" key="1">
    <citation type="journal article" date="2020" name="Nat. Commun.">
        <title>Genome assembly of wild tea tree DASZ reveals pedigree and selection history of tea varieties.</title>
        <authorList>
            <person name="Zhang W."/>
            <person name="Zhang Y."/>
            <person name="Qiu H."/>
            <person name="Guo Y."/>
            <person name="Wan H."/>
            <person name="Zhang X."/>
            <person name="Scossa F."/>
            <person name="Alseekh S."/>
            <person name="Zhang Q."/>
            <person name="Wang P."/>
            <person name="Xu L."/>
            <person name="Schmidt M.H."/>
            <person name="Jia X."/>
            <person name="Li D."/>
            <person name="Zhu A."/>
            <person name="Guo F."/>
            <person name="Chen W."/>
            <person name="Ni D."/>
            <person name="Usadel B."/>
            <person name="Fernie A.R."/>
            <person name="Wen W."/>
        </authorList>
    </citation>
    <scope>NUCLEOTIDE SEQUENCE [LARGE SCALE GENOMIC DNA]</scope>
    <source>
        <strain evidence="3">cv. G240</strain>
    </source>
</reference>
<proteinExistence type="predicted"/>
<name>A0A7J7G5F1_CAMSI</name>
<reference evidence="2 3" key="2">
    <citation type="submission" date="2020-07" db="EMBL/GenBank/DDBJ databases">
        <title>Genome assembly of wild tea tree DASZ reveals pedigree and selection history of tea varieties.</title>
        <authorList>
            <person name="Zhang W."/>
        </authorList>
    </citation>
    <scope>NUCLEOTIDE SEQUENCE [LARGE SCALE GENOMIC DNA]</scope>
    <source>
        <strain evidence="3">cv. G240</strain>
        <tissue evidence="2">Leaf</tissue>
    </source>
</reference>
<evidence type="ECO:0000256" key="1">
    <source>
        <dbReference type="SAM" id="MobiDB-lite"/>
    </source>
</evidence>
<feature type="region of interest" description="Disordered" evidence="1">
    <location>
        <begin position="1"/>
        <end position="47"/>
    </location>
</feature>
<organism evidence="2 3">
    <name type="scientific">Camellia sinensis</name>
    <name type="common">Tea plant</name>
    <name type="synonym">Thea sinensis</name>
    <dbReference type="NCBI Taxonomy" id="4442"/>
    <lineage>
        <taxon>Eukaryota</taxon>
        <taxon>Viridiplantae</taxon>
        <taxon>Streptophyta</taxon>
        <taxon>Embryophyta</taxon>
        <taxon>Tracheophyta</taxon>
        <taxon>Spermatophyta</taxon>
        <taxon>Magnoliopsida</taxon>
        <taxon>eudicotyledons</taxon>
        <taxon>Gunneridae</taxon>
        <taxon>Pentapetalae</taxon>
        <taxon>asterids</taxon>
        <taxon>Ericales</taxon>
        <taxon>Theaceae</taxon>
        <taxon>Camellia</taxon>
    </lineage>
</organism>